<dbReference type="PANTHER" id="PTHR14097">
    <property type="entry name" value="OXIDOREDUCTASE HTATIP2"/>
    <property type="match status" value="1"/>
</dbReference>
<dbReference type="InterPro" id="IPR016040">
    <property type="entry name" value="NAD(P)-bd_dom"/>
</dbReference>
<dbReference type="EMBL" id="JBHUDZ010000008">
    <property type="protein sequence ID" value="MFD1602838.1"/>
    <property type="molecule type" value="Genomic_DNA"/>
</dbReference>
<evidence type="ECO:0000259" key="1">
    <source>
        <dbReference type="Pfam" id="PF13460"/>
    </source>
</evidence>
<proteinExistence type="predicted"/>
<keyword evidence="3" id="KW-1185">Reference proteome</keyword>
<gene>
    <name evidence="2" type="ORF">ACFSC2_08835</name>
</gene>
<dbReference type="PANTHER" id="PTHR14097:SF7">
    <property type="entry name" value="OXIDOREDUCTASE HTATIP2"/>
    <property type="match status" value="1"/>
</dbReference>
<dbReference type="SUPFAM" id="SSF51735">
    <property type="entry name" value="NAD(P)-binding Rossmann-fold domains"/>
    <property type="match status" value="1"/>
</dbReference>
<dbReference type="Proteomes" id="UP001597138">
    <property type="component" value="Unassembled WGS sequence"/>
</dbReference>
<protein>
    <submittedName>
        <fullName evidence="2">NAD(P)H-binding protein</fullName>
    </submittedName>
</protein>
<evidence type="ECO:0000313" key="2">
    <source>
        <dbReference type="EMBL" id="MFD1602838.1"/>
    </source>
</evidence>
<feature type="domain" description="NAD(P)-binding" evidence="1">
    <location>
        <begin position="7"/>
        <end position="126"/>
    </location>
</feature>
<reference evidence="3" key="1">
    <citation type="journal article" date="2019" name="Int. J. Syst. Evol. Microbiol.">
        <title>The Global Catalogue of Microorganisms (GCM) 10K type strain sequencing project: providing services to taxonomists for standard genome sequencing and annotation.</title>
        <authorList>
            <consortium name="The Broad Institute Genomics Platform"/>
            <consortium name="The Broad Institute Genome Sequencing Center for Infectious Disease"/>
            <person name="Wu L."/>
            <person name="Ma J."/>
        </authorList>
    </citation>
    <scope>NUCLEOTIDE SEQUENCE [LARGE SCALE GENOMIC DNA]</scope>
    <source>
        <strain evidence="3">CCUG 70865</strain>
    </source>
</reference>
<comment type="caution">
    <text evidence="2">The sequence shown here is derived from an EMBL/GenBank/DDBJ whole genome shotgun (WGS) entry which is preliminary data.</text>
</comment>
<sequence>MKAIVIGATGSTGKHLVDILLEDNDYKNVVILVRKATGRNHPKLVEIITDFSDLDALRDSIKGDVAFSCLGTTLADAGSKEKQWKIDFDIPALFAQIAKENGVNSFVLLSSYGASSKSSVFYSKMKGELEEKVESFLFSQYIVFQPGSLIREGTTRMGEKISVNLISFLNRFGILRKFKPLSTLLLAQKLAKAPKILPQGKTVITLQHIFDF</sequence>
<dbReference type="Pfam" id="PF13460">
    <property type="entry name" value="NAD_binding_10"/>
    <property type="match status" value="1"/>
</dbReference>
<dbReference type="InterPro" id="IPR036291">
    <property type="entry name" value="NAD(P)-bd_dom_sf"/>
</dbReference>
<accession>A0ABW4HBU8</accession>
<evidence type="ECO:0000313" key="3">
    <source>
        <dbReference type="Proteomes" id="UP001597138"/>
    </source>
</evidence>
<dbReference type="Gene3D" id="3.40.50.720">
    <property type="entry name" value="NAD(P)-binding Rossmann-like Domain"/>
    <property type="match status" value="1"/>
</dbReference>
<organism evidence="2 3">
    <name type="scientific">Flavobacterium artemisiae</name>
    <dbReference type="NCBI Taxonomy" id="2126556"/>
    <lineage>
        <taxon>Bacteria</taxon>
        <taxon>Pseudomonadati</taxon>
        <taxon>Bacteroidota</taxon>
        <taxon>Flavobacteriia</taxon>
        <taxon>Flavobacteriales</taxon>
        <taxon>Flavobacteriaceae</taxon>
        <taxon>Flavobacterium</taxon>
    </lineage>
</organism>
<dbReference type="RefSeq" id="WP_379817925.1">
    <property type="nucleotide sequence ID" value="NZ_JBHUDZ010000008.1"/>
</dbReference>
<name>A0ABW4HBU8_9FLAO</name>